<dbReference type="Pfam" id="PF24035">
    <property type="entry name" value="DUF7344"/>
    <property type="match status" value="2"/>
</dbReference>
<name>D2RWC1_HALTV</name>
<dbReference type="Proteomes" id="UP000001903">
    <property type="component" value="Chromosome"/>
</dbReference>
<keyword evidence="3" id="KW-1185">Reference proteome</keyword>
<proteinExistence type="predicted"/>
<dbReference type="Gene3D" id="1.10.10.10">
    <property type="entry name" value="Winged helix-like DNA-binding domain superfamily/Winged helix DNA-binding domain"/>
    <property type="match status" value="2"/>
</dbReference>
<dbReference type="AlphaFoldDB" id="D2RWC1"/>
<dbReference type="eggNOG" id="arCOG03828">
    <property type="taxonomic scope" value="Archaea"/>
</dbReference>
<feature type="domain" description="DUF7344" evidence="1">
    <location>
        <begin position="36"/>
        <end position="109"/>
    </location>
</feature>
<gene>
    <name evidence="2" type="ordered locus">Htur_0612</name>
</gene>
<dbReference type="InterPro" id="IPR055768">
    <property type="entry name" value="DUF7344"/>
</dbReference>
<evidence type="ECO:0000259" key="1">
    <source>
        <dbReference type="Pfam" id="PF24035"/>
    </source>
</evidence>
<sequence>MGLTPFHQCLLVMSSKASIGGDSERGPLTDVPEECYDVLRHPRRIRILATLGAHRTRLSLMELTTAIVENEDLDVPTGKARHDVRISLVHNHLPRLAEYGLVEFDAETGAELVDEPPVHPADLARLLELCEGPEGEQLLEAIVHPVRMRVLAMLSGAERTVSVERLASELAASDVGADDRERAKISLYHAHLPVLADVDALKFDTDANLVTQGERTTSVLH</sequence>
<evidence type="ECO:0000313" key="3">
    <source>
        <dbReference type="Proteomes" id="UP000001903"/>
    </source>
</evidence>
<dbReference type="STRING" id="543526.Htur_0612"/>
<accession>D2RWC1</accession>
<dbReference type="KEGG" id="htu:Htur_0612"/>
<feature type="domain" description="DUF7344" evidence="1">
    <location>
        <begin position="144"/>
        <end position="211"/>
    </location>
</feature>
<protein>
    <recommendedName>
        <fullName evidence="1">DUF7344 domain-containing protein</fullName>
    </recommendedName>
</protein>
<evidence type="ECO:0000313" key="2">
    <source>
        <dbReference type="EMBL" id="ADB59510.1"/>
    </source>
</evidence>
<dbReference type="EMBL" id="CP001860">
    <property type="protein sequence ID" value="ADB59510.1"/>
    <property type="molecule type" value="Genomic_DNA"/>
</dbReference>
<dbReference type="HOGENOM" id="CLU_1318570_0_0_2"/>
<organism evidence="2 3">
    <name type="scientific">Haloterrigena turkmenica (strain ATCC 51198 / DSM 5511 / JCM 9101 / NCIMB 13204 / VKM B-1734 / 4k)</name>
    <name type="common">Halococcus turkmenicus</name>
    <dbReference type="NCBI Taxonomy" id="543526"/>
    <lineage>
        <taxon>Archaea</taxon>
        <taxon>Methanobacteriati</taxon>
        <taxon>Methanobacteriota</taxon>
        <taxon>Stenosarchaea group</taxon>
        <taxon>Halobacteria</taxon>
        <taxon>Halobacteriales</taxon>
        <taxon>Natrialbaceae</taxon>
        <taxon>Haloterrigena</taxon>
    </lineage>
</organism>
<dbReference type="InterPro" id="IPR036388">
    <property type="entry name" value="WH-like_DNA-bd_sf"/>
</dbReference>
<reference evidence="2 3" key="1">
    <citation type="journal article" date="2010" name="Stand. Genomic Sci.">
        <title>Complete genome sequence of Haloterrigena turkmenica type strain (4k).</title>
        <authorList>
            <person name="Saunders E."/>
            <person name="Tindall B.J."/>
            <person name="Fahnrich R."/>
            <person name="Lapidus A."/>
            <person name="Copeland A."/>
            <person name="Del Rio T.G."/>
            <person name="Lucas S."/>
            <person name="Chen F."/>
            <person name="Tice H."/>
            <person name="Cheng J.F."/>
            <person name="Han C."/>
            <person name="Detter J.C."/>
            <person name="Bruce D."/>
            <person name="Goodwin L."/>
            <person name="Chain P."/>
            <person name="Pitluck S."/>
            <person name="Pati A."/>
            <person name="Ivanova N."/>
            <person name="Mavromatis K."/>
            <person name="Chen A."/>
            <person name="Palaniappan K."/>
            <person name="Land M."/>
            <person name="Hauser L."/>
            <person name="Chang Y.J."/>
            <person name="Jeffries C.D."/>
            <person name="Brettin T."/>
            <person name="Rohde M."/>
            <person name="Goker M."/>
            <person name="Bristow J."/>
            <person name="Eisen J.A."/>
            <person name="Markowitz V."/>
            <person name="Hugenholtz P."/>
            <person name="Klenk H.P."/>
            <person name="Kyrpides N.C."/>
        </authorList>
    </citation>
    <scope>NUCLEOTIDE SEQUENCE [LARGE SCALE GENOMIC DNA]</scope>
    <source>
        <strain evidence="3">ATCC 51198 / DSM 5511 / JCM 9101 / NCIMB 13204 / VKM B-1734 / 4k</strain>
    </source>
</reference>